<feature type="domain" description="ATPase AAA-type core" evidence="2">
    <location>
        <begin position="69"/>
        <end position="205"/>
    </location>
</feature>
<dbReference type="GO" id="GO:0005524">
    <property type="term" value="F:ATP binding"/>
    <property type="evidence" value="ECO:0007669"/>
    <property type="project" value="InterPro"/>
</dbReference>
<dbReference type="InterPro" id="IPR003959">
    <property type="entry name" value="ATPase_AAA_core"/>
</dbReference>
<evidence type="ECO:0000313" key="4">
    <source>
        <dbReference type="Proteomes" id="UP000019678"/>
    </source>
</evidence>
<dbReference type="SUPFAM" id="SSF52540">
    <property type="entry name" value="P-loop containing nucleoside triphosphate hydrolases"/>
    <property type="match status" value="1"/>
</dbReference>
<dbReference type="Proteomes" id="UP000019678">
    <property type="component" value="Unassembled WGS sequence"/>
</dbReference>
<dbReference type="AlphaFoldDB" id="A0A017TDR9"/>
<feature type="compositionally biased region" description="Low complexity" evidence="1">
    <location>
        <begin position="224"/>
        <end position="234"/>
    </location>
</feature>
<feature type="compositionally biased region" description="Polar residues" evidence="1">
    <location>
        <begin position="235"/>
        <end position="252"/>
    </location>
</feature>
<dbReference type="eggNOG" id="COG1106">
    <property type="taxonomic scope" value="Bacteria"/>
</dbReference>
<dbReference type="OrthoDB" id="5506694at2"/>
<dbReference type="PANTHER" id="PTHR43581:SF2">
    <property type="entry name" value="EXCINUCLEASE ATPASE SUBUNIT"/>
    <property type="match status" value="1"/>
</dbReference>
<dbReference type="InterPro" id="IPR051396">
    <property type="entry name" value="Bact_Antivir_Def_Nuclease"/>
</dbReference>
<proteinExistence type="predicted"/>
<organism evidence="3 4">
    <name type="scientific">Chondromyces apiculatus DSM 436</name>
    <dbReference type="NCBI Taxonomy" id="1192034"/>
    <lineage>
        <taxon>Bacteria</taxon>
        <taxon>Pseudomonadati</taxon>
        <taxon>Myxococcota</taxon>
        <taxon>Polyangia</taxon>
        <taxon>Polyangiales</taxon>
        <taxon>Polyangiaceae</taxon>
        <taxon>Chondromyces</taxon>
    </lineage>
</organism>
<dbReference type="STRING" id="1192034.CAP_1291"/>
<accession>A0A017TDR9</accession>
<evidence type="ECO:0000313" key="3">
    <source>
        <dbReference type="EMBL" id="EYF07032.1"/>
    </source>
</evidence>
<feature type="region of interest" description="Disordered" evidence="1">
    <location>
        <begin position="190"/>
        <end position="301"/>
    </location>
</feature>
<name>A0A017TDR9_9BACT</name>
<protein>
    <recommendedName>
        <fullName evidence="2">ATPase AAA-type core domain-containing protein</fullName>
    </recommendedName>
</protein>
<dbReference type="Pfam" id="PF13304">
    <property type="entry name" value="AAA_21"/>
    <property type="match status" value="1"/>
</dbReference>
<dbReference type="EMBL" id="ASRX01000013">
    <property type="protein sequence ID" value="EYF07032.1"/>
    <property type="molecule type" value="Genomic_DNA"/>
</dbReference>
<sequence>MLRRIEISNFRGLSALDVPCGAVTGIIGKNSAGKTSVLHTVRVVSEAFRLALADESIKPRVRKEDDVIEVCTKEVVHDPSRLIPLADWRQIFRDAAVGEGVHLAMNEFLGRTLQTRIVQRTAQIDAEARADLVVTYRDSNGELELSSAGAGLVSLVALYAALERIRKERAQGTRRPVVFLLDEPEAHLHPRLQGDVGEEFTSARRSSRRAATRRISRRSRRSGRATASSRCSSTPNASQPGCGSMSRSTSSKPTPCRRWSRRPSRRPMPTAGWRKKRTRVATRSIAGPRTVSSSRKRPGER</sequence>
<dbReference type="PANTHER" id="PTHR43581">
    <property type="entry name" value="ATP/GTP PHOSPHATASE"/>
    <property type="match status" value="1"/>
</dbReference>
<evidence type="ECO:0000259" key="2">
    <source>
        <dbReference type="Pfam" id="PF13304"/>
    </source>
</evidence>
<dbReference type="InterPro" id="IPR027417">
    <property type="entry name" value="P-loop_NTPase"/>
</dbReference>
<reference evidence="3 4" key="1">
    <citation type="submission" date="2013-05" db="EMBL/GenBank/DDBJ databases">
        <title>Genome assembly of Chondromyces apiculatus DSM 436.</title>
        <authorList>
            <person name="Sharma G."/>
            <person name="Khatri I."/>
            <person name="Kaur C."/>
            <person name="Mayilraj S."/>
            <person name="Subramanian S."/>
        </authorList>
    </citation>
    <scope>NUCLEOTIDE SEQUENCE [LARGE SCALE GENOMIC DNA]</scope>
    <source>
        <strain evidence="3 4">DSM 436</strain>
    </source>
</reference>
<dbReference type="GO" id="GO:0016887">
    <property type="term" value="F:ATP hydrolysis activity"/>
    <property type="evidence" value="ECO:0007669"/>
    <property type="project" value="InterPro"/>
</dbReference>
<comment type="caution">
    <text evidence="3">The sequence shown here is derived from an EMBL/GenBank/DDBJ whole genome shotgun (WGS) entry which is preliminary data.</text>
</comment>
<dbReference type="Gene3D" id="3.40.50.300">
    <property type="entry name" value="P-loop containing nucleotide triphosphate hydrolases"/>
    <property type="match status" value="1"/>
</dbReference>
<evidence type="ECO:0000256" key="1">
    <source>
        <dbReference type="SAM" id="MobiDB-lite"/>
    </source>
</evidence>
<keyword evidence="4" id="KW-1185">Reference proteome</keyword>
<feature type="compositionally biased region" description="Basic residues" evidence="1">
    <location>
        <begin position="205"/>
        <end position="223"/>
    </location>
</feature>
<gene>
    <name evidence="3" type="ORF">CAP_1291</name>
</gene>